<protein>
    <submittedName>
        <fullName evidence="4">Type III-B CRISPR-associated protein Cas10/Cmr2</fullName>
    </submittedName>
</protein>
<evidence type="ECO:0000313" key="4">
    <source>
        <dbReference type="EMBL" id="PMB18124.1"/>
    </source>
</evidence>
<keyword evidence="2" id="KW-0051">Antiviral defense</keyword>
<dbReference type="AlphaFoldDB" id="A0A2N6L7Q1"/>
<organism evidence="4 5">
    <name type="scientific">Fischerella thermalis CCMEE 5318</name>
    <dbReference type="NCBI Taxonomy" id="2019666"/>
    <lineage>
        <taxon>Bacteria</taxon>
        <taxon>Bacillati</taxon>
        <taxon>Cyanobacteriota</taxon>
        <taxon>Cyanophyceae</taxon>
        <taxon>Nostocales</taxon>
        <taxon>Hapalosiphonaceae</taxon>
        <taxon>Fischerella</taxon>
    </lineage>
</organism>
<dbReference type="Proteomes" id="UP000235081">
    <property type="component" value="Unassembled WGS sequence"/>
</dbReference>
<dbReference type="InterPro" id="IPR013407">
    <property type="entry name" value="CRISPR-assoc_prot_Cmr2"/>
</dbReference>
<dbReference type="Gene3D" id="3.30.70.270">
    <property type="match status" value="1"/>
</dbReference>
<dbReference type="NCBIfam" id="TIGR02577">
    <property type="entry name" value="cas_TM1794_Cmr2"/>
    <property type="match status" value="1"/>
</dbReference>
<dbReference type="GO" id="GO:0051607">
    <property type="term" value="P:defense response to virus"/>
    <property type="evidence" value="ECO:0007669"/>
    <property type="project" value="UniProtKB-KW"/>
</dbReference>
<evidence type="ECO:0000256" key="2">
    <source>
        <dbReference type="ARBA" id="ARBA00023118"/>
    </source>
</evidence>
<reference evidence="4 5" key="1">
    <citation type="submission" date="2017-07" db="EMBL/GenBank/DDBJ databases">
        <title>Genomes of Fischerella (Mastigocladus) sp. strains.</title>
        <authorList>
            <person name="Miller S.R."/>
        </authorList>
    </citation>
    <scope>NUCLEOTIDE SEQUENCE [LARGE SCALE GENOMIC DNA]</scope>
    <source>
        <strain evidence="4 5">CCMEE 5318</strain>
    </source>
</reference>
<keyword evidence="1" id="KW-0547">Nucleotide-binding</keyword>
<gene>
    <name evidence="4" type="primary">cas10</name>
    <name evidence="4" type="ORF">CEN46_21870</name>
</gene>
<dbReference type="GO" id="GO:0000166">
    <property type="term" value="F:nucleotide binding"/>
    <property type="evidence" value="ECO:0007669"/>
    <property type="project" value="UniProtKB-KW"/>
</dbReference>
<dbReference type="InterPro" id="IPR043128">
    <property type="entry name" value="Rev_trsase/Diguanyl_cyclase"/>
</dbReference>
<feature type="domain" description="Cas10/Cmr2 second palm" evidence="3">
    <location>
        <begin position="416"/>
        <end position="586"/>
    </location>
</feature>
<evidence type="ECO:0000259" key="3">
    <source>
        <dbReference type="Pfam" id="PF22335"/>
    </source>
</evidence>
<dbReference type="EMBL" id="NMQE01000727">
    <property type="protein sequence ID" value="PMB18124.1"/>
    <property type="molecule type" value="Genomic_DNA"/>
</dbReference>
<comment type="caution">
    <text evidence="4">The sequence shown here is derived from an EMBL/GenBank/DDBJ whole genome shotgun (WGS) entry which is preliminary data.</text>
</comment>
<proteinExistence type="predicted"/>
<dbReference type="InterPro" id="IPR054767">
    <property type="entry name" value="Cas10-Cmr2_palm2"/>
</dbReference>
<dbReference type="Pfam" id="PF22335">
    <property type="entry name" value="Cas10-Cmr2_palm2"/>
    <property type="match status" value="1"/>
</dbReference>
<name>A0A2N6L7Q1_9CYAN</name>
<accession>A0A2N6L7Q1</accession>
<sequence length="772" mass="89440">MNNDSRTRIVTALVWCLTWGKKHNLSRTELSTLHQMRQALADERENESDRSHVVPDEMQHFVTLAQQLYDIDEDYKPKKLSELKDKYLDLWNEDTPIGLVYGGATKIKQYVFEAAKLPDIRGASALLDRINLVDLPAFFGERQRSLSIEQWLDKNFPDLRKALIPELIIYSTGGSILAFCPAAFVDELANAIEKRYTDETLIANSCAVGDTFKLLEFRFGLLQDKIEDTFWFDQYEKNQDNPIIKAYFDQSEVKDPFERFQNRKNFNELVGKLANQFTQRRNGNNLHKKERPSRCYPPIFETHPYVQRDESDRRSAIMRVEFPNNIFLSEPLARKRLVGEIAKRESSHAWYDNANLEWQPFDIWILSWVNKFEKFLNKDNNQQLASRYYGKVDKKEVVEARSLREIASASTPSGFVAYIYADGNNMGGYIRQKIKTPQDYRLFSKDIFDATQESVYKALANYLHPYQYTPDAKSSRTNKEPVWIHPFEIITIGGDDVLLVVPADKALEIAKMIGDQFEDILCNTGRYSLEKTAPNLLAHRYTTGNVPPSKCLLSMSTGVLITAQDTPIYYADKLVNQLLKSAKKYAKELKKDHKYYGGTVDFLVMKAVTMISSNIKEFREQGLIKNKDGKSKLKLYASPYTLYELGGLIETVKAFKKAEFPRSQLYQIRSLLERGKRTAILNYRYFRIRLTNEEAKQKLEDKFELAWCRPKDASNHGNLAPWMSLQENNSQDAEQSKMTYETIWRELVDLYPFIAEKAESCTEQETTPEVKQ</sequence>
<evidence type="ECO:0000313" key="5">
    <source>
        <dbReference type="Proteomes" id="UP000235081"/>
    </source>
</evidence>
<evidence type="ECO:0000256" key="1">
    <source>
        <dbReference type="ARBA" id="ARBA00022741"/>
    </source>
</evidence>
<dbReference type="RefSeq" id="WP_102183154.1">
    <property type="nucleotide sequence ID" value="NZ_NMQE01000727.1"/>
</dbReference>